<comment type="caution">
    <text evidence="1">The sequence shown here is derived from an EMBL/GenBank/DDBJ whole genome shotgun (WGS) entry which is preliminary data.</text>
</comment>
<keyword evidence="2" id="KW-1185">Reference proteome</keyword>
<organism evidence="1 2">
    <name type="scientific">Longimycelium tulufanense</name>
    <dbReference type="NCBI Taxonomy" id="907463"/>
    <lineage>
        <taxon>Bacteria</taxon>
        <taxon>Bacillati</taxon>
        <taxon>Actinomycetota</taxon>
        <taxon>Actinomycetes</taxon>
        <taxon>Pseudonocardiales</taxon>
        <taxon>Pseudonocardiaceae</taxon>
        <taxon>Longimycelium</taxon>
    </lineage>
</organism>
<gene>
    <name evidence="1" type="ORF">GCM10012275_55080</name>
</gene>
<dbReference type="RefSeq" id="WP_189061341.1">
    <property type="nucleotide sequence ID" value="NZ_BMMK01000039.1"/>
</dbReference>
<dbReference type="Proteomes" id="UP000637578">
    <property type="component" value="Unassembled WGS sequence"/>
</dbReference>
<protein>
    <submittedName>
        <fullName evidence="1">Uncharacterized protein</fullName>
    </submittedName>
</protein>
<reference evidence="1" key="1">
    <citation type="journal article" date="2014" name="Int. J. Syst. Evol. Microbiol.">
        <title>Complete genome sequence of Corynebacterium casei LMG S-19264T (=DSM 44701T), isolated from a smear-ripened cheese.</title>
        <authorList>
            <consortium name="US DOE Joint Genome Institute (JGI-PGF)"/>
            <person name="Walter F."/>
            <person name="Albersmeier A."/>
            <person name="Kalinowski J."/>
            <person name="Ruckert C."/>
        </authorList>
    </citation>
    <scope>NUCLEOTIDE SEQUENCE</scope>
    <source>
        <strain evidence="1">CGMCC 4.5737</strain>
    </source>
</reference>
<name>A0A8J3CJP7_9PSEU</name>
<evidence type="ECO:0000313" key="2">
    <source>
        <dbReference type="Proteomes" id="UP000637578"/>
    </source>
</evidence>
<accession>A0A8J3CJP7</accession>
<dbReference type="EMBL" id="BMMK01000039">
    <property type="protein sequence ID" value="GGM77394.1"/>
    <property type="molecule type" value="Genomic_DNA"/>
</dbReference>
<proteinExistence type="predicted"/>
<evidence type="ECO:0000313" key="1">
    <source>
        <dbReference type="EMBL" id="GGM77394.1"/>
    </source>
</evidence>
<sequence>MAVLAYPAPCWELRPVNGAGISWEPPHYDSQSAALQAIVSEWRDVTEDGIALYAVRLGLPCLLAVCVGCRTPADDPDVHWSTFAEVAELARDCRGPWLIRHDRTEIWCPGCVQRWSC</sequence>
<reference evidence="1" key="2">
    <citation type="submission" date="2020-09" db="EMBL/GenBank/DDBJ databases">
        <authorList>
            <person name="Sun Q."/>
            <person name="Zhou Y."/>
        </authorList>
    </citation>
    <scope>NUCLEOTIDE SEQUENCE</scope>
    <source>
        <strain evidence="1">CGMCC 4.5737</strain>
    </source>
</reference>
<dbReference type="AlphaFoldDB" id="A0A8J3CJP7"/>